<organism evidence="3 4">
    <name type="scientific">Ganoderma sinense ZZ0214-1</name>
    <dbReference type="NCBI Taxonomy" id="1077348"/>
    <lineage>
        <taxon>Eukaryota</taxon>
        <taxon>Fungi</taxon>
        <taxon>Dikarya</taxon>
        <taxon>Basidiomycota</taxon>
        <taxon>Agaricomycotina</taxon>
        <taxon>Agaricomycetes</taxon>
        <taxon>Polyporales</taxon>
        <taxon>Polyporaceae</taxon>
        <taxon>Ganoderma</taxon>
    </lineage>
</organism>
<dbReference type="OrthoDB" id="2122982at2759"/>
<sequence>MTSPQSPDTTDTLTATATRQSRSLPPPPIPAVTFTSADPSVSQDDRSLQQRDNDFFETTELLNAADASVQKYTGRRNVSYLNKAGTTLSAIQTDVSKVQSIASPLQVVMDTEPGKAIRQTISAIVEGIPGLLKVLDDVAQVHPFIKIAVGAFRVAVELDLKRRDNDKKISLMFVEMRDMMAVLVQLKDINKDKRAGEDNTTISGRMQNLVEKTEQDIRKCANSCNAYAKKKLLSKVVHSSSWSDEFKGYIQGFTDRRREFELAVSIYIGHAVNAANDKLVTIEEKMDRVLRYLDACMSPEERELTKLVNDHGGPDAVMKDESLLRELFESRLAGAGTGISAPDRRARHGGGAVDEFRELQKELQEDVQTAVRENLEQFEAKFVIQQRELEENLRRAMHREGDRIIDAVISGPHDKILDPDIHEIWKEMRWRGSVKDRHFVLALRDYFREKLEQGKRSKDGATPTVPTSQLNAQDEWTLEYINVTRVQPIIEAFDDDASGFITVTEVNAFTRARPENWRRVSSFLLHWLAYWAVGHQISMSDYAAKIDVLLAKMFALKTHVLPANRNAMEQYLLPVWTIATMLTAAFRRVDVDEQLLQRFEDYTEAEEKRLAENLKTAKYDIDAQDTLDLIRGPGRIEKHVFPLLYLLLKRDFEIMRLARTQCLHVDELYDSMCTILWVFEAVNDRHDDLADLFKHQKLDPVQQFKIFAFEMFKYWHQEEELWSVKKLKEATFLEVPYDDSVEAQGVDPATLINHPLQSTEELFHAHQFVETETDQQADPAIRKILGHWSGFCARGDTYPSQAMVALDLHVSTTDTKEFYCKGIAPNGTDWSLSGQCAVSEDGKTQYNFTISFAARFDTQFFSGQLDESGTALSGSWGFDDSKPFAFIFKRLSSEVMRFYPTPSELAANKPRALWRFAISATIAQACGKMGSWEWLRKRWQTGQRYAELVIRKTISPLTAEETTELSSCQRSMTPEEARLYQIFRDLRERSIPVHWVIYCDVCGDANIRGSRIICVSCGMKTTVDLCSKEECLMSEVRLDVRDDLTSPHLPTHDLLKLRTAIHPLREYGQVYRTAQFALKAVRQRFAHLASSEESESEGEEKPPTCVKCGERTSPPCWYCIECDEDVFVCVSCDTKHGGITTGEHKKTHALVRCQSVDVHVDAESERAAQLNARMSTLETKLKDVQHQMEDSFAGFDARITVTQDRLTGRMASLDERLQRIEDLLLDLGQRVFFVSPSGSDSFSPTIPPLRPVRSQTSPAPFKSEESGAASESDFSAWVREMRTATSPRIP</sequence>
<accession>A0A2G8S876</accession>
<name>A0A2G8S876_9APHY</name>
<dbReference type="STRING" id="1077348.A0A2G8S876"/>
<dbReference type="Proteomes" id="UP000230002">
    <property type="component" value="Unassembled WGS sequence"/>
</dbReference>
<evidence type="ECO:0000256" key="1">
    <source>
        <dbReference type="SAM" id="Coils"/>
    </source>
</evidence>
<protein>
    <recommendedName>
        <fullName evidence="5">EF-hand domain-containing protein</fullName>
    </recommendedName>
</protein>
<evidence type="ECO:0000313" key="3">
    <source>
        <dbReference type="EMBL" id="PIL29961.1"/>
    </source>
</evidence>
<dbReference type="SUPFAM" id="SSF57850">
    <property type="entry name" value="RING/U-box"/>
    <property type="match status" value="1"/>
</dbReference>
<dbReference type="PROSITE" id="PS00018">
    <property type="entry name" value="EF_HAND_1"/>
    <property type="match status" value="1"/>
</dbReference>
<dbReference type="EMBL" id="AYKW01000017">
    <property type="protein sequence ID" value="PIL29961.1"/>
    <property type="molecule type" value="Genomic_DNA"/>
</dbReference>
<keyword evidence="4" id="KW-1185">Reference proteome</keyword>
<evidence type="ECO:0008006" key="5">
    <source>
        <dbReference type="Google" id="ProtNLM"/>
    </source>
</evidence>
<reference evidence="3 4" key="1">
    <citation type="journal article" date="2015" name="Sci. Rep.">
        <title>Chromosome-level genome map provides insights into diverse defense mechanisms in the medicinal fungus Ganoderma sinense.</title>
        <authorList>
            <person name="Zhu Y."/>
            <person name="Xu J."/>
            <person name="Sun C."/>
            <person name="Zhou S."/>
            <person name="Xu H."/>
            <person name="Nelson D.R."/>
            <person name="Qian J."/>
            <person name="Song J."/>
            <person name="Luo H."/>
            <person name="Xiang L."/>
            <person name="Li Y."/>
            <person name="Xu Z."/>
            <person name="Ji A."/>
            <person name="Wang L."/>
            <person name="Lu S."/>
            <person name="Hayward A."/>
            <person name="Sun W."/>
            <person name="Li X."/>
            <person name="Schwartz D.C."/>
            <person name="Wang Y."/>
            <person name="Chen S."/>
        </authorList>
    </citation>
    <scope>NUCLEOTIDE SEQUENCE [LARGE SCALE GENOMIC DNA]</scope>
    <source>
        <strain evidence="3 4">ZZ0214-1</strain>
    </source>
</reference>
<dbReference type="InterPro" id="IPR018247">
    <property type="entry name" value="EF_Hand_1_Ca_BS"/>
</dbReference>
<evidence type="ECO:0000313" key="4">
    <source>
        <dbReference type="Proteomes" id="UP000230002"/>
    </source>
</evidence>
<feature type="region of interest" description="Disordered" evidence="2">
    <location>
        <begin position="1"/>
        <end position="46"/>
    </location>
</feature>
<feature type="compositionally biased region" description="Low complexity" evidence="2">
    <location>
        <begin position="8"/>
        <end position="18"/>
    </location>
</feature>
<feature type="coiled-coil region" evidence="1">
    <location>
        <begin position="1160"/>
        <end position="1230"/>
    </location>
</feature>
<proteinExistence type="predicted"/>
<gene>
    <name evidence="3" type="ORF">GSI_07872</name>
</gene>
<keyword evidence="1" id="KW-0175">Coiled coil</keyword>
<feature type="compositionally biased region" description="Polar residues" evidence="2">
    <location>
        <begin position="33"/>
        <end position="42"/>
    </location>
</feature>
<evidence type="ECO:0000256" key="2">
    <source>
        <dbReference type="SAM" id="MobiDB-lite"/>
    </source>
</evidence>
<comment type="caution">
    <text evidence="3">The sequence shown here is derived from an EMBL/GenBank/DDBJ whole genome shotgun (WGS) entry which is preliminary data.</text>
</comment>
<feature type="region of interest" description="Disordered" evidence="2">
    <location>
        <begin position="1239"/>
        <end position="1290"/>
    </location>
</feature>